<comment type="caution">
    <text evidence="1">The sequence shown here is derived from an EMBL/GenBank/DDBJ whole genome shotgun (WGS) entry which is preliminary data.</text>
</comment>
<dbReference type="Proteomes" id="UP000314294">
    <property type="component" value="Unassembled WGS sequence"/>
</dbReference>
<gene>
    <name evidence="1" type="ORF">EYF80_026918</name>
</gene>
<evidence type="ECO:0000313" key="1">
    <source>
        <dbReference type="EMBL" id="TNN62843.1"/>
    </source>
</evidence>
<accession>A0A4Z2HCU4</accession>
<protein>
    <submittedName>
        <fullName evidence="1">Uncharacterized protein</fullName>
    </submittedName>
</protein>
<reference evidence="1 2" key="1">
    <citation type="submission" date="2019-03" db="EMBL/GenBank/DDBJ databases">
        <title>First draft genome of Liparis tanakae, snailfish: a comprehensive survey of snailfish specific genes.</title>
        <authorList>
            <person name="Kim W."/>
            <person name="Song I."/>
            <person name="Jeong J.-H."/>
            <person name="Kim D."/>
            <person name="Kim S."/>
            <person name="Ryu S."/>
            <person name="Song J.Y."/>
            <person name="Lee S.K."/>
        </authorList>
    </citation>
    <scope>NUCLEOTIDE SEQUENCE [LARGE SCALE GENOMIC DNA]</scope>
    <source>
        <tissue evidence="1">Muscle</tissue>
    </source>
</reference>
<organism evidence="1 2">
    <name type="scientific">Liparis tanakae</name>
    <name type="common">Tanaka's snailfish</name>
    <dbReference type="NCBI Taxonomy" id="230148"/>
    <lineage>
        <taxon>Eukaryota</taxon>
        <taxon>Metazoa</taxon>
        <taxon>Chordata</taxon>
        <taxon>Craniata</taxon>
        <taxon>Vertebrata</taxon>
        <taxon>Euteleostomi</taxon>
        <taxon>Actinopterygii</taxon>
        <taxon>Neopterygii</taxon>
        <taxon>Teleostei</taxon>
        <taxon>Neoteleostei</taxon>
        <taxon>Acanthomorphata</taxon>
        <taxon>Eupercaria</taxon>
        <taxon>Perciformes</taxon>
        <taxon>Cottioidei</taxon>
        <taxon>Cottales</taxon>
        <taxon>Liparidae</taxon>
        <taxon>Liparis</taxon>
    </lineage>
</organism>
<proteinExistence type="predicted"/>
<dbReference type="AlphaFoldDB" id="A0A4Z2HCU4"/>
<keyword evidence="2" id="KW-1185">Reference proteome</keyword>
<name>A0A4Z2HCU4_9TELE</name>
<sequence>MCLLTRGNQSDDGYLGVGRIKDGFNQKDVGSSVHGQQCHPPYHVLQSIVRLGHGGAAEGVGLDDVSAGHQWEKVLSELVPPEVFFFEPVLLDHGTHTAVQDHDPLLQHRSQLGL</sequence>
<dbReference type="EMBL" id="SRLO01000285">
    <property type="protein sequence ID" value="TNN62843.1"/>
    <property type="molecule type" value="Genomic_DNA"/>
</dbReference>
<evidence type="ECO:0000313" key="2">
    <source>
        <dbReference type="Proteomes" id="UP000314294"/>
    </source>
</evidence>